<sequence length="164" mass="18262">MVGHLIEQPAKPLDSRWHCLNTLKNAPLTVIINCSWDNKRFVVPVKPQSDSVVDYYDEPSDEGLYGFTTLFTLIKKVKAQIPTLYMWEEAGGLALTCGANHVFADEWEDTMLCRLVLNTEVEVPVEVLEDGREAVVVTIGYADAVKKEKASVVTRCLAKGDVYG</sequence>
<protein>
    <submittedName>
        <fullName evidence="1">Uncharacterized protein</fullName>
    </submittedName>
</protein>
<organism evidence="1 2">
    <name type="scientific">Cyclotella atomus</name>
    <dbReference type="NCBI Taxonomy" id="382360"/>
    <lineage>
        <taxon>Eukaryota</taxon>
        <taxon>Sar</taxon>
        <taxon>Stramenopiles</taxon>
        <taxon>Ochrophyta</taxon>
        <taxon>Bacillariophyta</taxon>
        <taxon>Coscinodiscophyceae</taxon>
        <taxon>Thalassiosirophycidae</taxon>
        <taxon>Stephanodiscales</taxon>
        <taxon>Stephanodiscaceae</taxon>
        <taxon>Cyclotella</taxon>
    </lineage>
</organism>
<proteinExistence type="predicted"/>
<keyword evidence="2" id="KW-1185">Reference proteome</keyword>
<dbReference type="EMBL" id="JALLPJ020000608">
    <property type="protein sequence ID" value="KAL3787512.1"/>
    <property type="molecule type" value="Genomic_DNA"/>
</dbReference>
<reference evidence="1 2" key="1">
    <citation type="submission" date="2024-10" db="EMBL/GenBank/DDBJ databases">
        <title>Updated reference genomes for cyclostephanoid diatoms.</title>
        <authorList>
            <person name="Roberts W.R."/>
            <person name="Alverson A.J."/>
        </authorList>
    </citation>
    <scope>NUCLEOTIDE SEQUENCE [LARGE SCALE GENOMIC DNA]</scope>
    <source>
        <strain evidence="1 2">AJA010-31</strain>
    </source>
</reference>
<accession>A0ABD3PHY3</accession>
<name>A0ABD3PHY3_9STRA</name>
<gene>
    <name evidence="1" type="ORF">ACHAWO_003502</name>
</gene>
<dbReference type="AlphaFoldDB" id="A0ABD3PHY3"/>
<dbReference type="Proteomes" id="UP001530400">
    <property type="component" value="Unassembled WGS sequence"/>
</dbReference>
<evidence type="ECO:0000313" key="2">
    <source>
        <dbReference type="Proteomes" id="UP001530400"/>
    </source>
</evidence>
<evidence type="ECO:0000313" key="1">
    <source>
        <dbReference type="EMBL" id="KAL3787512.1"/>
    </source>
</evidence>
<comment type="caution">
    <text evidence="1">The sequence shown here is derived from an EMBL/GenBank/DDBJ whole genome shotgun (WGS) entry which is preliminary data.</text>
</comment>